<dbReference type="GO" id="GO:0051920">
    <property type="term" value="F:peroxiredoxin activity"/>
    <property type="evidence" value="ECO:0007669"/>
    <property type="project" value="InterPro"/>
</dbReference>
<dbReference type="InterPro" id="IPR003779">
    <property type="entry name" value="CMD-like"/>
</dbReference>
<dbReference type="SUPFAM" id="SSF69118">
    <property type="entry name" value="AhpD-like"/>
    <property type="match status" value="1"/>
</dbReference>
<dbReference type="OrthoDB" id="9801997at2"/>
<dbReference type="NCBIfam" id="TIGR00778">
    <property type="entry name" value="ahpD_dom"/>
    <property type="match status" value="1"/>
</dbReference>
<name>A0A154L5Y9_9PROT</name>
<accession>A0A154L5Y9</accession>
<dbReference type="InterPro" id="IPR029032">
    <property type="entry name" value="AhpD-like"/>
</dbReference>
<evidence type="ECO:0000313" key="3">
    <source>
        <dbReference type="Proteomes" id="UP000076335"/>
    </source>
</evidence>
<dbReference type="InterPro" id="IPR004675">
    <property type="entry name" value="AhpD_core"/>
</dbReference>
<comment type="caution">
    <text evidence="2">The sequence shown here is derived from an EMBL/GenBank/DDBJ whole genome shotgun (WGS) entry which is preliminary data.</text>
</comment>
<dbReference type="PANTHER" id="PTHR34846:SF10">
    <property type="entry name" value="CYTOPLASMIC PROTEIN"/>
    <property type="match status" value="1"/>
</dbReference>
<evidence type="ECO:0000313" key="2">
    <source>
        <dbReference type="EMBL" id="KZB64832.1"/>
    </source>
</evidence>
<reference evidence="2 3" key="1">
    <citation type="submission" date="2015-12" db="EMBL/GenBank/DDBJ databases">
        <title>Genome sequence of Thalassospira lucentensis MCCC 1A02072.</title>
        <authorList>
            <person name="Lu L."/>
            <person name="Lai Q."/>
            <person name="Shao Z."/>
            <person name="Qian P."/>
        </authorList>
    </citation>
    <scope>NUCLEOTIDE SEQUENCE [LARGE SCALE GENOMIC DNA]</scope>
    <source>
        <strain evidence="2 3">MCCC 1A02072</strain>
    </source>
</reference>
<dbReference type="Gene3D" id="1.20.1290.10">
    <property type="entry name" value="AhpD-like"/>
    <property type="match status" value="1"/>
</dbReference>
<evidence type="ECO:0000259" key="1">
    <source>
        <dbReference type="Pfam" id="PF02627"/>
    </source>
</evidence>
<organism evidence="2 3">
    <name type="scientific">Thalassospira lucentensis</name>
    <dbReference type="NCBI Taxonomy" id="168935"/>
    <lineage>
        <taxon>Bacteria</taxon>
        <taxon>Pseudomonadati</taxon>
        <taxon>Pseudomonadota</taxon>
        <taxon>Alphaproteobacteria</taxon>
        <taxon>Rhodospirillales</taxon>
        <taxon>Thalassospiraceae</taxon>
        <taxon>Thalassospira</taxon>
    </lineage>
</organism>
<proteinExistence type="predicted"/>
<keyword evidence="2" id="KW-0560">Oxidoreductase</keyword>
<dbReference type="AlphaFoldDB" id="A0A154L5Y9"/>
<gene>
    <name evidence="2" type="ORF">AUP42_18460</name>
</gene>
<keyword evidence="2" id="KW-0575">Peroxidase</keyword>
<dbReference type="Proteomes" id="UP000076335">
    <property type="component" value="Unassembled WGS sequence"/>
</dbReference>
<feature type="domain" description="Carboxymuconolactone decarboxylase-like" evidence="1">
    <location>
        <begin position="22"/>
        <end position="94"/>
    </location>
</feature>
<dbReference type="PANTHER" id="PTHR34846">
    <property type="entry name" value="4-CARBOXYMUCONOLACTONE DECARBOXYLASE FAMILY PROTEIN (AFU_ORTHOLOGUE AFUA_6G11590)"/>
    <property type="match status" value="1"/>
</dbReference>
<sequence>MTLRVENHFKLASKCIKPMMALEDAIQESSLEHRLLELVKIRASQINGCAFCLHMHTTDARAAGESEMRIYMLDAWRESSLYSERERAALAWTETLTLIANNATSDEEYTALASVFTPEEQVYLTMAIGAINSWNRFQIGFAASHPVNASDVPA</sequence>
<dbReference type="RefSeq" id="WP_062951540.1">
    <property type="nucleotide sequence ID" value="NZ_LPVY01000011.1"/>
</dbReference>
<dbReference type="EMBL" id="LPVY01000011">
    <property type="protein sequence ID" value="KZB64832.1"/>
    <property type="molecule type" value="Genomic_DNA"/>
</dbReference>
<dbReference type="Pfam" id="PF02627">
    <property type="entry name" value="CMD"/>
    <property type="match status" value="1"/>
</dbReference>
<protein>
    <submittedName>
        <fullName evidence="2">Alkylhydroperoxidase</fullName>
    </submittedName>
</protein>